<organism evidence="3 4">
    <name type="scientific">Plastoroseomonas arctica</name>
    <dbReference type="NCBI Taxonomy" id="1509237"/>
    <lineage>
        <taxon>Bacteria</taxon>
        <taxon>Pseudomonadati</taxon>
        <taxon>Pseudomonadota</taxon>
        <taxon>Alphaproteobacteria</taxon>
        <taxon>Acetobacterales</taxon>
        <taxon>Acetobacteraceae</taxon>
        <taxon>Plastoroseomonas</taxon>
    </lineage>
</organism>
<accession>A0AAF1K2H1</accession>
<dbReference type="AlphaFoldDB" id="A0AAF1K2H1"/>
<dbReference type="SUPFAM" id="SSF53850">
    <property type="entry name" value="Periplasmic binding protein-like II"/>
    <property type="match status" value="1"/>
</dbReference>
<dbReference type="Gene3D" id="3.40.190.10">
    <property type="entry name" value="Periplasmic binding protein-like II"/>
    <property type="match status" value="1"/>
</dbReference>
<dbReference type="InterPro" id="IPR005064">
    <property type="entry name" value="BUG"/>
</dbReference>
<dbReference type="Proteomes" id="UP001196068">
    <property type="component" value="Unassembled WGS sequence"/>
</dbReference>
<dbReference type="RefSeq" id="WP_211873987.1">
    <property type="nucleotide sequence ID" value="NZ_JAAEDH010000008.1"/>
</dbReference>
<dbReference type="Gene3D" id="3.40.190.150">
    <property type="entry name" value="Bordetella uptake gene, domain 1"/>
    <property type="match status" value="1"/>
</dbReference>
<evidence type="ECO:0000256" key="2">
    <source>
        <dbReference type="SAM" id="SignalP"/>
    </source>
</evidence>
<dbReference type="EMBL" id="JAAEDH010000008">
    <property type="protein sequence ID" value="MBR0655149.1"/>
    <property type="molecule type" value="Genomic_DNA"/>
</dbReference>
<protein>
    <submittedName>
        <fullName evidence="3">Tripartite tricarboxylate transporter substrate binding protein</fullName>
    </submittedName>
</protein>
<name>A0AAF1K2H1_9PROT</name>
<evidence type="ECO:0000313" key="4">
    <source>
        <dbReference type="Proteomes" id="UP001196068"/>
    </source>
</evidence>
<keyword evidence="2" id="KW-0732">Signal</keyword>
<dbReference type="Pfam" id="PF03401">
    <property type="entry name" value="TctC"/>
    <property type="match status" value="1"/>
</dbReference>
<feature type="chain" id="PRO_5042027003" evidence="2">
    <location>
        <begin position="23"/>
        <end position="324"/>
    </location>
</feature>
<dbReference type="CDD" id="cd13578">
    <property type="entry name" value="PBP2_Bug27"/>
    <property type="match status" value="1"/>
</dbReference>
<evidence type="ECO:0000313" key="3">
    <source>
        <dbReference type="EMBL" id="MBR0655149.1"/>
    </source>
</evidence>
<sequence length="324" mass="33780">MIQRRSMLGALAGMPLAGRALAQSGDAWPSRPIRIVVGFAAGGATDITTRTIAPKLQSLLGQPIIVENRPGGGGNLATELVVRAAPDGYTLLMGTIGALAINPTLFGNLTFDPRADLTPIGMAGDILNILVVPADRPWRSVSDLIAAARAQPDTLTYGSSGIGGAGHLAGALLDREAGIRTIHVPYRGGGPMMTDLISGKVDFAFSTAPTALPQIEGGRLRAIAVPTAQRSPITGTLPAISETLPAFEVANWYALLGPKNLPVTIVARMGSALQSALRDPEIVAQMARQGTEPRPGAPEELARFIREETEKWAPIVRATGATPN</sequence>
<proteinExistence type="inferred from homology"/>
<keyword evidence="4" id="KW-1185">Reference proteome</keyword>
<dbReference type="PANTHER" id="PTHR42928">
    <property type="entry name" value="TRICARBOXYLATE-BINDING PROTEIN"/>
    <property type="match status" value="1"/>
</dbReference>
<comment type="similarity">
    <text evidence="1">Belongs to the UPF0065 (bug) family.</text>
</comment>
<dbReference type="PANTHER" id="PTHR42928:SF5">
    <property type="entry name" value="BLR1237 PROTEIN"/>
    <property type="match status" value="1"/>
</dbReference>
<dbReference type="PIRSF" id="PIRSF017082">
    <property type="entry name" value="YflP"/>
    <property type="match status" value="1"/>
</dbReference>
<comment type="caution">
    <text evidence="3">The sequence shown here is derived from an EMBL/GenBank/DDBJ whole genome shotgun (WGS) entry which is preliminary data.</text>
</comment>
<evidence type="ECO:0000256" key="1">
    <source>
        <dbReference type="ARBA" id="ARBA00006987"/>
    </source>
</evidence>
<reference evidence="3" key="1">
    <citation type="submission" date="2020-01" db="EMBL/GenBank/DDBJ databases">
        <authorList>
            <person name="Rat A."/>
        </authorList>
    </citation>
    <scope>NUCLEOTIDE SEQUENCE</scope>
    <source>
        <strain evidence="3">LMG 28251</strain>
    </source>
</reference>
<feature type="signal peptide" evidence="2">
    <location>
        <begin position="1"/>
        <end position="22"/>
    </location>
</feature>
<gene>
    <name evidence="3" type="ORF">GXW79_08650</name>
</gene>
<dbReference type="InterPro" id="IPR042100">
    <property type="entry name" value="Bug_dom1"/>
</dbReference>
<reference evidence="3" key="2">
    <citation type="journal article" date="2021" name="Syst. Appl. Microbiol.">
        <title>Roseomonas hellenica sp. nov., isolated from roots of wild-growing Alkanna tinctoria.</title>
        <authorList>
            <person name="Rat A."/>
            <person name="Naranjo H.D."/>
            <person name="Lebbe L."/>
            <person name="Cnockaert M."/>
            <person name="Krigas N."/>
            <person name="Grigoriadou K."/>
            <person name="Maloupa E."/>
            <person name="Willems A."/>
        </authorList>
    </citation>
    <scope>NUCLEOTIDE SEQUENCE</scope>
    <source>
        <strain evidence="3">LMG 28251</strain>
    </source>
</reference>